<feature type="domain" description="DUF8035" evidence="2">
    <location>
        <begin position="106"/>
        <end position="158"/>
    </location>
</feature>
<dbReference type="Pfam" id="PF26118">
    <property type="entry name" value="DUF8035"/>
    <property type="match status" value="1"/>
</dbReference>
<name>A0AAN7W7E0_9PEZI</name>
<feature type="compositionally biased region" description="Polar residues" evidence="1">
    <location>
        <begin position="471"/>
        <end position="494"/>
    </location>
</feature>
<feature type="region of interest" description="Disordered" evidence="1">
    <location>
        <begin position="145"/>
        <end position="280"/>
    </location>
</feature>
<dbReference type="PANTHER" id="PTHR42081">
    <property type="entry name" value="ZINC FINGER PROTEIN DHHC DOMAIN CONTAINING PROTEIN"/>
    <property type="match status" value="1"/>
</dbReference>
<evidence type="ECO:0000256" key="1">
    <source>
        <dbReference type="SAM" id="MobiDB-lite"/>
    </source>
</evidence>
<dbReference type="AlphaFoldDB" id="A0AAN7W7E0"/>
<feature type="compositionally biased region" description="Basic and acidic residues" evidence="1">
    <location>
        <begin position="216"/>
        <end position="244"/>
    </location>
</feature>
<accession>A0AAN7W7E0</accession>
<dbReference type="InterPro" id="IPR058348">
    <property type="entry name" value="DUF8035"/>
</dbReference>
<feature type="region of interest" description="Disordered" evidence="1">
    <location>
        <begin position="1"/>
        <end position="105"/>
    </location>
</feature>
<evidence type="ECO:0000259" key="2">
    <source>
        <dbReference type="Pfam" id="PF26118"/>
    </source>
</evidence>
<feature type="compositionally biased region" description="Basic and acidic residues" evidence="1">
    <location>
        <begin position="253"/>
        <end position="265"/>
    </location>
</feature>
<feature type="region of interest" description="Disordered" evidence="1">
    <location>
        <begin position="363"/>
        <end position="457"/>
    </location>
</feature>
<sequence length="1225" mass="137299">MSKPVVDDADEGYHGRMEQAQRELGLDVEHEQGKVDTDSGYEPDSNDRRRSRVRIVHPPSTTEEDKPIPRGILKRPTKAFPDHPVSIREGVAPLKDTSRKGIPPGARWTKIDRRLVNPEALEEAKERFEERLDCVIVLRVLTKEEIQELADRTSEMRGERDEDERQDRRVTKRRERQSTRREADGYTDSSEDERAERKSKMSKTLELPAPEAEPEPEYRDEDRVSSTKLQEPRSADHEKLHDIDANDNARIVAHRDKATSGDVHHQRTNHVSGSTGEDRRSLVHENVDSDNAYSYTDPATMYAKTEPKWRAEGLRLSKSSEMRQSSPLDVPGEPSYDLRALQYTGRSIETLRAPDGTWGRIRGSSEGLDRPSSALEWVPDSHGLRPPIMCSTNENSQADSDDEPSQSTALEVSARVGGEPCDRFRSGDHDDEIETCSTPTSVFSESNTRGGMSGWSSTNALSRIDGVATSAGTAPTTVEGNSSANKSGIPSSGEAQHDHDDLRSIVSDNRDIGATVSRHDRKTFAIRFACELIDSLELTELSDRTFASLPDIILDFSRLLDHRAHHEVEHKASTFVRHHRENISRYARECLQFELRKSRLDRGAYDFFSWIAGVSGGGDQPADRPPDLLDLPNFDFERVRDEDVPADVNQARQFLVESEEFQWLLNRVKWSCRAMETGPQSRALRNQLIDLRDLAAPCFEVYIHWDPVGFLKSQYADGPEGTISTTITYNGMGDLIEAVGCEEYVHRMWPSYGGLVLDCVERAVRDGVEYAEVQASSKDAKATLKLIMAAPELIAKIEGTSFAKIEVMEILSWLGAACRVSREREQAMYCTPLLSKFNDEFWSLAFPTTSIDNKYGKPVPDAVDSSRCWSQLVRNPVIVKGYPIARRHHDEKGLEIEAGLLTTLADSTRAALFDGALMLTGLCTMLVAVSEANGSILWHYLLDDNSNPVCYNEARKYCKQAAPISFGFGALSSARHFVGWTDSARVLTGTADANYNIDFAGKPIRAGCALRDVTVGFSKIISMSTKLTPGLKDTRLTYSKPERYKWQVEHAEKMRVVFYDVRDKRAFLIDGADAILHLSRAYLSSPHAPPFDHNYSAQLVEEFIHRPSSEQKYQDARQILCKSRNRKIAICRVDDSSDDGSSVDGAAISTADPDEMRFEHLVVHFYEILREMQAHQFKILECANQESIPGKAGGLWVRGYDGSSNFAGTSLCAIERFWAELAGGH</sequence>
<gene>
    <name evidence="3" type="ORF">LTR97_004428</name>
</gene>
<feature type="compositionally biased region" description="Basic and acidic residues" evidence="1">
    <location>
        <begin position="11"/>
        <end position="37"/>
    </location>
</feature>
<dbReference type="Proteomes" id="UP001310594">
    <property type="component" value="Unassembled WGS sequence"/>
</dbReference>
<protein>
    <recommendedName>
        <fullName evidence="2">DUF8035 domain-containing protein</fullName>
    </recommendedName>
</protein>
<organism evidence="3 4">
    <name type="scientific">Elasticomyces elasticus</name>
    <dbReference type="NCBI Taxonomy" id="574655"/>
    <lineage>
        <taxon>Eukaryota</taxon>
        <taxon>Fungi</taxon>
        <taxon>Dikarya</taxon>
        <taxon>Ascomycota</taxon>
        <taxon>Pezizomycotina</taxon>
        <taxon>Dothideomycetes</taxon>
        <taxon>Dothideomycetidae</taxon>
        <taxon>Mycosphaerellales</taxon>
        <taxon>Teratosphaeriaceae</taxon>
        <taxon>Elasticomyces</taxon>
    </lineage>
</organism>
<feature type="compositionally biased region" description="Polar residues" evidence="1">
    <location>
        <begin position="435"/>
        <end position="457"/>
    </location>
</feature>
<comment type="caution">
    <text evidence="3">The sequence shown here is derived from an EMBL/GenBank/DDBJ whole genome shotgun (WGS) entry which is preliminary data.</text>
</comment>
<evidence type="ECO:0000313" key="4">
    <source>
        <dbReference type="Proteomes" id="UP001310594"/>
    </source>
</evidence>
<dbReference type="PANTHER" id="PTHR42081:SF1">
    <property type="entry name" value="ZINC FINGER PROTEIN DHHC DOMAIN CONTAINING PROTEIN"/>
    <property type="match status" value="1"/>
</dbReference>
<evidence type="ECO:0000313" key="3">
    <source>
        <dbReference type="EMBL" id="KAK5701612.1"/>
    </source>
</evidence>
<dbReference type="EMBL" id="JAVRQU010000006">
    <property type="protein sequence ID" value="KAK5701612.1"/>
    <property type="molecule type" value="Genomic_DNA"/>
</dbReference>
<proteinExistence type="predicted"/>
<feature type="compositionally biased region" description="Basic and acidic residues" evidence="1">
    <location>
        <begin position="145"/>
        <end position="169"/>
    </location>
</feature>
<feature type="region of interest" description="Disordered" evidence="1">
    <location>
        <begin position="471"/>
        <end position="502"/>
    </location>
</feature>
<reference evidence="3" key="1">
    <citation type="submission" date="2023-08" db="EMBL/GenBank/DDBJ databases">
        <title>Black Yeasts Isolated from many extreme environments.</title>
        <authorList>
            <person name="Coleine C."/>
            <person name="Stajich J.E."/>
            <person name="Selbmann L."/>
        </authorList>
    </citation>
    <scope>NUCLEOTIDE SEQUENCE</scope>
    <source>
        <strain evidence="3">CCFEE 5810</strain>
    </source>
</reference>